<organism evidence="3 4">
    <name type="scientific">Mycoplana azooxidifex</name>
    <dbReference type="NCBI Taxonomy" id="1636188"/>
    <lineage>
        <taxon>Bacteria</taxon>
        <taxon>Pseudomonadati</taxon>
        <taxon>Pseudomonadota</taxon>
        <taxon>Alphaproteobacteria</taxon>
        <taxon>Hyphomicrobiales</taxon>
        <taxon>Rhizobiaceae</taxon>
        <taxon>Mycoplana</taxon>
    </lineage>
</organism>
<evidence type="ECO:0000313" key="3">
    <source>
        <dbReference type="EMBL" id="MBB3978629.1"/>
    </source>
</evidence>
<dbReference type="RefSeq" id="WP_183806893.1">
    <property type="nucleotide sequence ID" value="NZ_JACIEE010000008.1"/>
</dbReference>
<feature type="domain" description="GTA TIM-barrel-like" evidence="1">
    <location>
        <begin position="14"/>
        <end position="137"/>
    </location>
</feature>
<accession>A0A7W6DGL8</accession>
<dbReference type="InterPro" id="IPR032876">
    <property type="entry name" value="J_dom"/>
</dbReference>
<feature type="domain" description="Tip attachment protein J" evidence="2">
    <location>
        <begin position="196"/>
        <end position="356"/>
    </location>
</feature>
<dbReference type="InterPro" id="IPR025195">
    <property type="entry name" value="GTA_TIM_dom"/>
</dbReference>
<evidence type="ECO:0000313" key="4">
    <source>
        <dbReference type="Proteomes" id="UP000574761"/>
    </source>
</evidence>
<proteinExistence type="predicted"/>
<evidence type="ECO:0000259" key="2">
    <source>
        <dbReference type="Pfam" id="PF13550"/>
    </source>
</evidence>
<dbReference type="Pfam" id="PF13550">
    <property type="entry name" value="Phage-tail_3"/>
    <property type="match status" value="1"/>
</dbReference>
<gene>
    <name evidence="3" type="ORF">GGQ64_003864</name>
</gene>
<dbReference type="AlphaFoldDB" id="A0A7W6DGL8"/>
<comment type="caution">
    <text evidence="3">The sequence shown here is derived from an EMBL/GenBank/DDBJ whole genome shotgun (WGS) entry which is preliminary data.</text>
</comment>
<dbReference type="Gene3D" id="3.20.20.80">
    <property type="entry name" value="Glycosidases"/>
    <property type="match status" value="1"/>
</dbReference>
<sequence length="417" mass="45706">MLILGKLFTRVVAKPHWLYRYKDLHGWWTNHHHERTGGAEAPEPTPWQPRSKPIWFTELGCPAVDKGGNQPNVFTDPKSAENALPYFSGGGRADAVQRRFLDAHLGWWRGDGPETGMVDPDHIFVWTWDARPYPAFPENDARWADGHNWQLGHWLNGRLGATTLADAIAAILTDHGFSDFDVSMVGGDLMGLVQAEPGSARGLLEPLMAAFQIDAVEEGVTLVFRSRLRTALPAIRIDVLAERPDETAFEEVRGHGSEFAGEAVLDHFSDTAAYQRVTARSRRRTTENDRVLRLSLPAVLHGAAAAGAAEAMLRDHRAGMRRLTFRLPPNALSVMPGDIVRLADGPDGRFVVTRVTEGEVREIQAQSFAGGDINAPAPFARQSARAAAGLEAAAFLPDVHCSTCPLSRRGRTRASPA</sequence>
<evidence type="ECO:0000259" key="1">
    <source>
        <dbReference type="Pfam" id="PF13547"/>
    </source>
</evidence>
<dbReference type="Proteomes" id="UP000574761">
    <property type="component" value="Unassembled WGS sequence"/>
</dbReference>
<reference evidence="3 4" key="1">
    <citation type="submission" date="2020-08" db="EMBL/GenBank/DDBJ databases">
        <title>Genomic Encyclopedia of Type Strains, Phase IV (KMG-IV): sequencing the most valuable type-strain genomes for metagenomic binning, comparative biology and taxonomic classification.</title>
        <authorList>
            <person name="Goeker M."/>
        </authorList>
    </citation>
    <scope>NUCLEOTIDE SEQUENCE [LARGE SCALE GENOMIC DNA]</scope>
    <source>
        <strain evidence="3 4">DSM 100211</strain>
    </source>
</reference>
<name>A0A7W6DGL8_9HYPH</name>
<protein>
    <submittedName>
        <fullName evidence="3">Uncharacterized protein</fullName>
    </submittedName>
</protein>
<dbReference type="Pfam" id="PF13547">
    <property type="entry name" value="GTA_TIM"/>
    <property type="match status" value="1"/>
</dbReference>
<keyword evidence="4" id="KW-1185">Reference proteome</keyword>
<dbReference type="EMBL" id="JACIEE010000008">
    <property type="protein sequence ID" value="MBB3978629.1"/>
    <property type="molecule type" value="Genomic_DNA"/>
</dbReference>